<keyword evidence="2" id="KW-1185">Reference proteome</keyword>
<sequence length="47" mass="5034">FEGQMTENSIEIGIIGGGSTGFTEGKESPLFRKLTPSEVKDYLANIA</sequence>
<accession>A0A9N9J3T6</accession>
<dbReference type="Proteomes" id="UP000789342">
    <property type="component" value="Unassembled WGS sequence"/>
</dbReference>
<organism evidence="1 2">
    <name type="scientific">Acaulospora morrowiae</name>
    <dbReference type="NCBI Taxonomy" id="94023"/>
    <lineage>
        <taxon>Eukaryota</taxon>
        <taxon>Fungi</taxon>
        <taxon>Fungi incertae sedis</taxon>
        <taxon>Mucoromycota</taxon>
        <taxon>Glomeromycotina</taxon>
        <taxon>Glomeromycetes</taxon>
        <taxon>Diversisporales</taxon>
        <taxon>Acaulosporaceae</taxon>
        <taxon>Acaulospora</taxon>
    </lineage>
</organism>
<evidence type="ECO:0000313" key="2">
    <source>
        <dbReference type="Proteomes" id="UP000789342"/>
    </source>
</evidence>
<gene>
    <name evidence="1" type="ORF">AMORRO_LOCUS16077</name>
</gene>
<reference evidence="1" key="1">
    <citation type="submission" date="2021-06" db="EMBL/GenBank/DDBJ databases">
        <authorList>
            <person name="Kallberg Y."/>
            <person name="Tangrot J."/>
            <person name="Rosling A."/>
        </authorList>
    </citation>
    <scope>NUCLEOTIDE SEQUENCE</scope>
    <source>
        <strain evidence="1">CL551</strain>
    </source>
</reference>
<name>A0A9N9J3T6_9GLOM</name>
<feature type="non-terminal residue" evidence="1">
    <location>
        <position position="1"/>
    </location>
</feature>
<proteinExistence type="predicted"/>
<comment type="caution">
    <text evidence="1">The sequence shown here is derived from an EMBL/GenBank/DDBJ whole genome shotgun (WGS) entry which is preliminary data.</text>
</comment>
<protein>
    <submittedName>
        <fullName evidence="1">16632_t:CDS:1</fullName>
    </submittedName>
</protein>
<evidence type="ECO:0000313" key="1">
    <source>
        <dbReference type="EMBL" id="CAG8763192.1"/>
    </source>
</evidence>
<dbReference type="EMBL" id="CAJVPV010042009">
    <property type="protein sequence ID" value="CAG8763192.1"/>
    <property type="molecule type" value="Genomic_DNA"/>
</dbReference>
<dbReference type="AlphaFoldDB" id="A0A9N9J3T6"/>